<accession>A0A849L3D7</accession>
<keyword evidence="1" id="KW-1133">Transmembrane helix</keyword>
<keyword evidence="1" id="KW-0472">Membrane</keyword>
<evidence type="ECO:0000313" key="2">
    <source>
        <dbReference type="EMBL" id="NNU80866.1"/>
    </source>
</evidence>
<dbReference type="RefSeq" id="WP_171325067.1">
    <property type="nucleotide sequence ID" value="NZ_JABFBC010000001.1"/>
</dbReference>
<organism evidence="2 3">
    <name type="scientific">Halovulum dunhuangense</name>
    <dbReference type="NCBI Taxonomy" id="1505036"/>
    <lineage>
        <taxon>Bacteria</taxon>
        <taxon>Pseudomonadati</taxon>
        <taxon>Pseudomonadota</taxon>
        <taxon>Alphaproteobacteria</taxon>
        <taxon>Rhodobacterales</taxon>
        <taxon>Paracoccaceae</taxon>
        <taxon>Halovulum</taxon>
    </lineage>
</organism>
<protein>
    <submittedName>
        <fullName evidence="2">Uncharacterized protein</fullName>
    </submittedName>
</protein>
<evidence type="ECO:0000313" key="3">
    <source>
        <dbReference type="Proteomes" id="UP000572377"/>
    </source>
</evidence>
<comment type="caution">
    <text evidence="2">The sequence shown here is derived from an EMBL/GenBank/DDBJ whole genome shotgun (WGS) entry which is preliminary data.</text>
</comment>
<feature type="transmembrane region" description="Helical" evidence="1">
    <location>
        <begin position="31"/>
        <end position="48"/>
    </location>
</feature>
<dbReference type="AlphaFoldDB" id="A0A849L3D7"/>
<keyword evidence="3" id="KW-1185">Reference proteome</keyword>
<gene>
    <name evidence="2" type="ORF">HMH01_10490</name>
</gene>
<evidence type="ECO:0000256" key="1">
    <source>
        <dbReference type="SAM" id="Phobius"/>
    </source>
</evidence>
<keyword evidence="1" id="KW-0812">Transmembrane</keyword>
<reference evidence="2 3" key="1">
    <citation type="submission" date="2020-05" db="EMBL/GenBank/DDBJ databases">
        <title>Gimesia benthica sp. nov., a novel planctomycete isolated from a deep-sea water sample of the Northwest Indian Ocean.</title>
        <authorList>
            <person name="Wang J."/>
            <person name="Ruan C."/>
            <person name="Song L."/>
            <person name="Zhu Y."/>
            <person name="Li A."/>
            <person name="Zheng X."/>
            <person name="Wang L."/>
            <person name="Lu Z."/>
            <person name="Huang Y."/>
            <person name="Du W."/>
            <person name="Zhou Y."/>
            <person name="Huang L."/>
            <person name="Dai X."/>
        </authorList>
    </citation>
    <scope>NUCLEOTIDE SEQUENCE [LARGE SCALE GENOMIC DNA]</scope>
    <source>
        <strain evidence="2 3">YYQ-30</strain>
    </source>
</reference>
<name>A0A849L3D7_9RHOB</name>
<dbReference type="Proteomes" id="UP000572377">
    <property type="component" value="Unassembled WGS sequence"/>
</dbReference>
<dbReference type="EMBL" id="JABFBC010000001">
    <property type="protein sequence ID" value="NNU80866.1"/>
    <property type="molecule type" value="Genomic_DNA"/>
</dbReference>
<proteinExistence type="predicted"/>
<sequence>MNKLMALLAFAVLTGFLAILAIWVPRVDLIAVIALTIALVGYDFLRSARDKG</sequence>